<dbReference type="GO" id="GO:0008270">
    <property type="term" value="F:zinc ion binding"/>
    <property type="evidence" value="ECO:0007669"/>
    <property type="project" value="InterPro"/>
</dbReference>
<dbReference type="SUPFAM" id="SSF55031">
    <property type="entry name" value="Bacterial exopeptidase dimerisation domain"/>
    <property type="match status" value="1"/>
</dbReference>
<accession>A0A9D1KZN8</accession>
<keyword evidence="8" id="KW-0482">Metalloprotease</keyword>
<dbReference type="InterPro" id="IPR001261">
    <property type="entry name" value="ArgE/DapE_CS"/>
</dbReference>
<keyword evidence="6" id="KW-0862">Zinc</keyword>
<dbReference type="PANTHER" id="PTHR43808">
    <property type="entry name" value="ACETYLORNITHINE DEACETYLASE"/>
    <property type="match status" value="1"/>
</dbReference>
<dbReference type="GO" id="GO:0006526">
    <property type="term" value="P:L-arginine biosynthetic process"/>
    <property type="evidence" value="ECO:0007669"/>
    <property type="project" value="TreeGrafter"/>
</dbReference>
<comment type="cofactor">
    <cofactor evidence="1">
        <name>Zn(2+)</name>
        <dbReference type="ChEBI" id="CHEBI:29105"/>
    </cofactor>
</comment>
<evidence type="ECO:0000313" key="9">
    <source>
        <dbReference type="EMBL" id="HIU10785.1"/>
    </source>
</evidence>
<dbReference type="EMBL" id="DVMH01000030">
    <property type="protein sequence ID" value="HIU10785.1"/>
    <property type="molecule type" value="Genomic_DNA"/>
</dbReference>
<reference evidence="9" key="1">
    <citation type="submission" date="2020-10" db="EMBL/GenBank/DDBJ databases">
        <authorList>
            <person name="Gilroy R."/>
        </authorList>
    </citation>
    <scope>NUCLEOTIDE SEQUENCE</scope>
    <source>
        <strain evidence="9">2830</strain>
    </source>
</reference>
<dbReference type="GO" id="GO:0006508">
    <property type="term" value="P:proteolysis"/>
    <property type="evidence" value="ECO:0007669"/>
    <property type="project" value="UniProtKB-KW"/>
</dbReference>
<dbReference type="Gene3D" id="3.30.70.360">
    <property type="match status" value="2"/>
</dbReference>
<evidence type="ECO:0000256" key="5">
    <source>
        <dbReference type="ARBA" id="ARBA00022801"/>
    </source>
</evidence>
<name>A0A9D1KZN8_9FIRM</name>
<keyword evidence="4" id="KW-0479">Metal-binding</keyword>
<dbReference type="NCBIfam" id="TIGR01887">
    <property type="entry name" value="dipeptidaselike"/>
    <property type="match status" value="1"/>
</dbReference>
<evidence type="ECO:0000256" key="1">
    <source>
        <dbReference type="ARBA" id="ARBA00001947"/>
    </source>
</evidence>
<dbReference type="GO" id="GO:0008237">
    <property type="term" value="F:metallopeptidase activity"/>
    <property type="evidence" value="ECO:0007669"/>
    <property type="project" value="UniProtKB-KW"/>
</dbReference>
<evidence type="ECO:0000256" key="3">
    <source>
        <dbReference type="ARBA" id="ARBA00022670"/>
    </source>
</evidence>
<evidence type="ECO:0000256" key="7">
    <source>
        <dbReference type="ARBA" id="ARBA00022997"/>
    </source>
</evidence>
<dbReference type="EC" id="3.4.13.-" evidence="9"/>
<protein>
    <submittedName>
        <fullName evidence="9">Sapep family Mn(2+)-dependent dipeptidase</fullName>
        <ecNumber evidence="9">3.4.13.-</ecNumber>
    </submittedName>
</protein>
<sequence length="476" mass="51201">MHNNLTADEQRLLAQTVALYPKAKAALLELLSIPSVEGEPENDAPFGRQVANALQKAAEIAADLGLQANLTPYYLTVDYGEGSTEDAIGVLSHLDVVPFGEGWHFSPTGEVFEDKIYGRGSLDDKGPTVAALFALAAIKQCDISPTRPIRLIIGGNEESGSRCILHYLEEQPAPAFGFSPDANFPVIFAEKGIALLSACMETVTGRLHEIEAGTVVNAVPGKARAVLSGIPAKTVRAALQALFATELAETKLILNELPDNTLQLTAIGKAAHGSQPEKGINAAVLLLKALLALPLCQEEADACRCILTLFGKDCGGNNAGISCRDEISGMLTLNLGTLHLTNGVFTLGLDLRYPVTADWTAIYDKLNARCRENGIALQVNEHKAPLYVPKEQDPAAALLSLYREYEPEAEALAVGGGTYCRAFDNFVAFGPLRKSTPDLMHQADEYITEADFHFLLEIYARAILRLQACKPPENHV</sequence>
<comment type="similarity">
    <text evidence="2">Belongs to the peptidase M20A family.</text>
</comment>
<dbReference type="Pfam" id="PF01546">
    <property type="entry name" value="Peptidase_M20"/>
    <property type="match status" value="1"/>
</dbReference>
<keyword evidence="5 9" id="KW-0378">Hydrolase</keyword>
<dbReference type="GO" id="GO:0008777">
    <property type="term" value="F:acetylornithine deacetylase activity"/>
    <property type="evidence" value="ECO:0007669"/>
    <property type="project" value="TreeGrafter"/>
</dbReference>
<dbReference type="InterPro" id="IPR002933">
    <property type="entry name" value="Peptidase_M20"/>
</dbReference>
<dbReference type="SUPFAM" id="SSF53187">
    <property type="entry name" value="Zn-dependent exopeptidases"/>
    <property type="match status" value="1"/>
</dbReference>
<dbReference type="Gene3D" id="3.40.630.10">
    <property type="entry name" value="Zn peptidases"/>
    <property type="match status" value="1"/>
</dbReference>
<dbReference type="PROSITE" id="PS00758">
    <property type="entry name" value="ARGE_DAPE_CPG2_1"/>
    <property type="match status" value="1"/>
</dbReference>
<evidence type="ECO:0000256" key="6">
    <source>
        <dbReference type="ARBA" id="ARBA00022833"/>
    </source>
</evidence>
<evidence type="ECO:0000313" key="10">
    <source>
        <dbReference type="Proteomes" id="UP000824124"/>
    </source>
</evidence>
<dbReference type="InterPro" id="IPR010964">
    <property type="entry name" value="M20A_pepV-rel"/>
</dbReference>
<organism evidence="9 10">
    <name type="scientific">Candidatus Avidehalobacter gallistercoris</name>
    <dbReference type="NCBI Taxonomy" id="2840694"/>
    <lineage>
        <taxon>Bacteria</taxon>
        <taxon>Bacillati</taxon>
        <taxon>Bacillota</taxon>
        <taxon>Clostridia</taxon>
        <taxon>Eubacteriales</taxon>
        <taxon>Peptococcaceae</taxon>
        <taxon>Peptococcaceae incertae sedis</taxon>
        <taxon>Candidatus Avidehalobacter</taxon>
    </lineage>
</organism>
<evidence type="ECO:0000256" key="8">
    <source>
        <dbReference type="ARBA" id="ARBA00023049"/>
    </source>
</evidence>
<keyword evidence="3" id="KW-0645">Protease</keyword>
<reference evidence="9" key="2">
    <citation type="journal article" date="2021" name="PeerJ">
        <title>Extensive microbial diversity within the chicken gut microbiome revealed by metagenomics and culture.</title>
        <authorList>
            <person name="Gilroy R."/>
            <person name="Ravi A."/>
            <person name="Getino M."/>
            <person name="Pursley I."/>
            <person name="Horton D.L."/>
            <person name="Alikhan N.F."/>
            <person name="Baker D."/>
            <person name="Gharbi K."/>
            <person name="Hall N."/>
            <person name="Watson M."/>
            <person name="Adriaenssens E.M."/>
            <person name="Foster-Nyarko E."/>
            <person name="Jarju S."/>
            <person name="Secka A."/>
            <person name="Antonio M."/>
            <person name="Oren A."/>
            <person name="Chaudhuri R.R."/>
            <person name="La Ragione R."/>
            <person name="Hildebrand F."/>
            <person name="Pallen M.J."/>
        </authorList>
    </citation>
    <scope>NUCLEOTIDE SEQUENCE</scope>
    <source>
        <strain evidence="9">2830</strain>
    </source>
</reference>
<evidence type="ECO:0000256" key="2">
    <source>
        <dbReference type="ARBA" id="ARBA00006247"/>
    </source>
</evidence>
<dbReference type="AlphaFoldDB" id="A0A9D1KZN8"/>
<dbReference type="InterPro" id="IPR050072">
    <property type="entry name" value="Peptidase_M20A"/>
</dbReference>
<comment type="caution">
    <text evidence="9">The sequence shown here is derived from an EMBL/GenBank/DDBJ whole genome shotgun (WGS) entry which is preliminary data.</text>
</comment>
<evidence type="ECO:0000256" key="4">
    <source>
        <dbReference type="ARBA" id="ARBA00022723"/>
    </source>
</evidence>
<keyword evidence="7 9" id="KW-0224">Dipeptidase</keyword>
<dbReference type="InterPro" id="IPR036264">
    <property type="entry name" value="Bact_exopeptidase_dim_dom"/>
</dbReference>
<dbReference type="PANTHER" id="PTHR43808:SF31">
    <property type="entry name" value="N-ACETYL-L-CITRULLINE DEACETYLASE"/>
    <property type="match status" value="1"/>
</dbReference>
<dbReference type="GO" id="GO:0016805">
    <property type="term" value="F:dipeptidase activity"/>
    <property type="evidence" value="ECO:0007669"/>
    <property type="project" value="UniProtKB-KW"/>
</dbReference>
<proteinExistence type="inferred from homology"/>
<dbReference type="Proteomes" id="UP000824124">
    <property type="component" value="Unassembled WGS sequence"/>
</dbReference>
<gene>
    <name evidence="9" type="ORF">IAB00_06065</name>
</gene>